<dbReference type="Proteomes" id="UP000509626">
    <property type="component" value="Chromosome"/>
</dbReference>
<keyword evidence="4" id="KW-1185">Reference proteome</keyword>
<sequence>MSETITVEGMSCAGCEGTVEDALAEVPGVESASADRTTDSASVEGEADTEALVRAVADAGYDAQA</sequence>
<dbReference type="KEGG" id="halu:HUG12_20235"/>
<dbReference type="Gene3D" id="3.30.70.100">
    <property type="match status" value="1"/>
</dbReference>
<dbReference type="Pfam" id="PF00403">
    <property type="entry name" value="HMA"/>
    <property type="match status" value="1"/>
</dbReference>
<dbReference type="CDD" id="cd00371">
    <property type="entry name" value="HMA"/>
    <property type="match status" value="1"/>
</dbReference>
<dbReference type="PROSITE" id="PS50846">
    <property type="entry name" value="HMA_2"/>
    <property type="match status" value="1"/>
</dbReference>
<feature type="compositionally biased region" description="Low complexity" evidence="1">
    <location>
        <begin position="31"/>
        <end position="42"/>
    </location>
</feature>
<gene>
    <name evidence="3" type="ORF">HUG12_20235</name>
</gene>
<evidence type="ECO:0000256" key="1">
    <source>
        <dbReference type="SAM" id="MobiDB-lite"/>
    </source>
</evidence>
<dbReference type="GO" id="GO:0046872">
    <property type="term" value="F:metal ion binding"/>
    <property type="evidence" value="ECO:0007669"/>
    <property type="project" value="InterPro"/>
</dbReference>
<organism evidence="3 4">
    <name type="scientific">Halorarum salinum</name>
    <dbReference type="NCBI Taxonomy" id="2743089"/>
    <lineage>
        <taxon>Archaea</taxon>
        <taxon>Methanobacteriati</taxon>
        <taxon>Methanobacteriota</taxon>
        <taxon>Stenosarchaea group</taxon>
        <taxon>Halobacteria</taxon>
        <taxon>Halobacteriales</taxon>
        <taxon>Haloferacaceae</taxon>
        <taxon>Halorarum</taxon>
    </lineage>
</organism>
<dbReference type="InterPro" id="IPR006121">
    <property type="entry name" value="HMA_dom"/>
</dbReference>
<dbReference type="SUPFAM" id="SSF55008">
    <property type="entry name" value="HMA, heavy metal-associated domain"/>
    <property type="match status" value="1"/>
</dbReference>
<dbReference type="RefSeq" id="WP_179270506.1">
    <property type="nucleotide sequence ID" value="NZ_CP058579.1"/>
</dbReference>
<proteinExistence type="predicted"/>
<dbReference type="GeneID" id="56039840"/>
<dbReference type="InterPro" id="IPR036163">
    <property type="entry name" value="HMA_dom_sf"/>
</dbReference>
<dbReference type="EMBL" id="CP058579">
    <property type="protein sequence ID" value="QLG63922.1"/>
    <property type="molecule type" value="Genomic_DNA"/>
</dbReference>
<dbReference type="AlphaFoldDB" id="A0A7D5QJ91"/>
<accession>A0A7D5QJ91</accession>
<reference evidence="3 4" key="1">
    <citation type="submission" date="2020-06" db="EMBL/GenBank/DDBJ databases">
        <title>NJ-3-1, isolated from saline soil.</title>
        <authorList>
            <person name="Cui H.L."/>
            <person name="Shi X."/>
        </authorList>
    </citation>
    <scope>NUCLEOTIDE SEQUENCE [LARGE SCALE GENOMIC DNA]</scope>
    <source>
        <strain evidence="3 4">NJ-3-1</strain>
    </source>
</reference>
<feature type="region of interest" description="Disordered" evidence="1">
    <location>
        <begin position="28"/>
        <end position="49"/>
    </location>
</feature>
<dbReference type="OrthoDB" id="44171at2157"/>
<protein>
    <submittedName>
        <fullName evidence="3">Heavy-metal-associated domain-containing protein</fullName>
    </submittedName>
</protein>
<evidence type="ECO:0000313" key="3">
    <source>
        <dbReference type="EMBL" id="QLG63922.1"/>
    </source>
</evidence>
<feature type="domain" description="HMA" evidence="2">
    <location>
        <begin position="1"/>
        <end position="64"/>
    </location>
</feature>
<evidence type="ECO:0000259" key="2">
    <source>
        <dbReference type="PROSITE" id="PS50846"/>
    </source>
</evidence>
<name>A0A7D5QJ91_9EURY</name>
<evidence type="ECO:0000313" key="4">
    <source>
        <dbReference type="Proteomes" id="UP000509626"/>
    </source>
</evidence>